<dbReference type="Pfam" id="PF11136">
    <property type="entry name" value="DUF2889"/>
    <property type="match status" value="1"/>
</dbReference>
<evidence type="ECO:0008006" key="3">
    <source>
        <dbReference type="Google" id="ProtNLM"/>
    </source>
</evidence>
<dbReference type="EMBL" id="JACHWY010000003">
    <property type="protein sequence ID" value="MBB3048346.1"/>
    <property type="molecule type" value="Genomic_DNA"/>
</dbReference>
<keyword evidence="2" id="KW-1185">Reference proteome</keyword>
<dbReference type="AlphaFoldDB" id="A0A7W4Z7X3"/>
<reference evidence="1 2" key="1">
    <citation type="submission" date="2020-08" db="EMBL/GenBank/DDBJ databases">
        <title>Genomic Encyclopedia of Type Strains, Phase III (KMG-III): the genomes of soil and plant-associated and newly described type strains.</title>
        <authorList>
            <person name="Whitman W."/>
        </authorList>
    </citation>
    <scope>NUCLEOTIDE SEQUENCE [LARGE SCALE GENOMIC DNA]</scope>
    <source>
        <strain evidence="1 2">CECT 8654</strain>
    </source>
</reference>
<gene>
    <name evidence="1" type="ORF">FHR99_002620</name>
</gene>
<name>A0A7W4Z7X3_9GAMM</name>
<protein>
    <recommendedName>
        <fullName evidence="3">DUF2889 domain-containing protein</fullName>
    </recommendedName>
</protein>
<sequence length="263" mass="29323">MSENTYTNVDREFAINPNYGKGCFRRQILLRNEPGQVVAALEDDCHGFRVTLRHDGTLITDVQGETLRVPYTTCPGATEPLRALRGVAVGSDARSINSQVSPFSNCTHLFDLSVLAIVHAGRRETERLYEVQVDDEVDGQPAQSVVWCNGEEMLRFTTQEWQIVGPECYAGRPLFKGFAAWANETFSGDLCEAAFVLHKGYFVSSARRYDASAMAGTRGDELPYIPGACHTYSEGRVQQAIRLPDTNRDFTDRPEDLLQFKSA</sequence>
<organism evidence="1 2">
    <name type="scientific">Litorivivens lipolytica</name>
    <dbReference type="NCBI Taxonomy" id="1524264"/>
    <lineage>
        <taxon>Bacteria</taxon>
        <taxon>Pseudomonadati</taxon>
        <taxon>Pseudomonadota</taxon>
        <taxon>Gammaproteobacteria</taxon>
        <taxon>Litorivivens</taxon>
    </lineage>
</organism>
<accession>A0A7W4Z7X3</accession>
<proteinExistence type="predicted"/>
<evidence type="ECO:0000313" key="1">
    <source>
        <dbReference type="EMBL" id="MBB3048346.1"/>
    </source>
</evidence>
<dbReference type="Proteomes" id="UP000537130">
    <property type="component" value="Unassembled WGS sequence"/>
</dbReference>
<comment type="caution">
    <text evidence="1">The sequence shown here is derived from an EMBL/GenBank/DDBJ whole genome shotgun (WGS) entry which is preliminary data.</text>
</comment>
<dbReference type="RefSeq" id="WP_183411137.1">
    <property type="nucleotide sequence ID" value="NZ_JACHWY010000003.1"/>
</dbReference>
<evidence type="ECO:0000313" key="2">
    <source>
        <dbReference type="Proteomes" id="UP000537130"/>
    </source>
</evidence>
<dbReference type="InterPro" id="IPR021312">
    <property type="entry name" value="DUF2889"/>
</dbReference>